<dbReference type="SMART" id="SM00460">
    <property type="entry name" value="TGc"/>
    <property type="match status" value="1"/>
</dbReference>
<gene>
    <name evidence="3" type="ORF">DIT97_30480</name>
</gene>
<dbReference type="Gene3D" id="3.10.620.30">
    <property type="match status" value="1"/>
</dbReference>
<dbReference type="InterPro" id="IPR002931">
    <property type="entry name" value="Transglutaminase-like"/>
</dbReference>
<name>A0A3D3RE60_9PLAN</name>
<dbReference type="SUPFAM" id="SSF54001">
    <property type="entry name" value="Cysteine proteinases"/>
    <property type="match status" value="1"/>
</dbReference>
<sequence length="379" mass="43374">MLMRWFRPVCELHWGLWKQNKNETWNDFHRRDSMWRFLIPFILSGSSLLAAEPVFDAIDYADPEKYLTAPASLGDQAMIKVQALKLKADTDQKTVSNVLDWMNASLKYQADLAYQWRNYDTVIGDGCYGGCADYAIACGVLLKSAGIPTVWVKTMDVPWIWTLKRGDAFQTWSGHVFLEVYLDGKWVLLDPGAKRVYLNYSPETRILPGNRFAYHKGNDPKTMIMSLQWEDWKLQTRAYFSKLDPRLLPVDTVASVVLGKTCFVIGNSPYYQRLTQLAQQQGLTVAKSFNTGYDTYLPLAKGHILYIATHEGQPTVPIATLEKYFPNASAGIKPGRITIEGTEILFIEFPREVSINEKRNQLQQERKQLEQRKAKLLAK</sequence>
<evidence type="ECO:0000256" key="1">
    <source>
        <dbReference type="SAM" id="Coils"/>
    </source>
</evidence>
<dbReference type="InterPro" id="IPR038765">
    <property type="entry name" value="Papain-like_cys_pep_sf"/>
</dbReference>
<reference evidence="3 4" key="1">
    <citation type="journal article" date="2018" name="Nat. Biotechnol.">
        <title>A standardized bacterial taxonomy based on genome phylogeny substantially revises the tree of life.</title>
        <authorList>
            <person name="Parks D.H."/>
            <person name="Chuvochina M."/>
            <person name="Waite D.W."/>
            <person name="Rinke C."/>
            <person name="Skarshewski A."/>
            <person name="Chaumeil P.A."/>
            <person name="Hugenholtz P."/>
        </authorList>
    </citation>
    <scope>NUCLEOTIDE SEQUENCE [LARGE SCALE GENOMIC DNA]</scope>
    <source>
        <strain evidence="3">UBA9375</strain>
    </source>
</reference>
<keyword evidence="1" id="KW-0175">Coiled coil</keyword>
<protein>
    <recommendedName>
        <fullName evidence="2">Transglutaminase-like domain-containing protein</fullName>
    </recommendedName>
</protein>
<evidence type="ECO:0000313" key="4">
    <source>
        <dbReference type="Proteomes" id="UP000263642"/>
    </source>
</evidence>
<feature type="domain" description="Transglutaminase-like" evidence="2">
    <location>
        <begin position="123"/>
        <end position="193"/>
    </location>
</feature>
<evidence type="ECO:0000313" key="3">
    <source>
        <dbReference type="EMBL" id="HCO27124.1"/>
    </source>
</evidence>
<dbReference type="Pfam" id="PF01841">
    <property type="entry name" value="Transglut_core"/>
    <property type="match status" value="1"/>
</dbReference>
<dbReference type="Proteomes" id="UP000263642">
    <property type="component" value="Unassembled WGS sequence"/>
</dbReference>
<evidence type="ECO:0000259" key="2">
    <source>
        <dbReference type="SMART" id="SM00460"/>
    </source>
</evidence>
<feature type="coiled-coil region" evidence="1">
    <location>
        <begin position="352"/>
        <end position="379"/>
    </location>
</feature>
<organism evidence="3 4">
    <name type="scientific">Gimesia maris</name>
    <dbReference type="NCBI Taxonomy" id="122"/>
    <lineage>
        <taxon>Bacteria</taxon>
        <taxon>Pseudomonadati</taxon>
        <taxon>Planctomycetota</taxon>
        <taxon>Planctomycetia</taxon>
        <taxon>Planctomycetales</taxon>
        <taxon>Planctomycetaceae</taxon>
        <taxon>Gimesia</taxon>
    </lineage>
</organism>
<comment type="caution">
    <text evidence="3">The sequence shown here is derived from an EMBL/GenBank/DDBJ whole genome shotgun (WGS) entry which is preliminary data.</text>
</comment>
<dbReference type="EMBL" id="DQAY01000190">
    <property type="protein sequence ID" value="HCO27124.1"/>
    <property type="molecule type" value="Genomic_DNA"/>
</dbReference>
<dbReference type="AlphaFoldDB" id="A0A3D3RE60"/>
<proteinExistence type="predicted"/>
<accession>A0A3D3RE60</accession>